<dbReference type="Proteomes" id="UP000598297">
    <property type="component" value="Unassembled WGS sequence"/>
</dbReference>
<sequence>MPERIVTYRIGSDRERYHVRADCPSLTGKRETCNDFGAVPEGEAHEMGLSACQRCDR</sequence>
<dbReference type="EMBL" id="JAAAHS010000258">
    <property type="protein sequence ID" value="NBE54867.1"/>
    <property type="molecule type" value="Genomic_DNA"/>
</dbReference>
<dbReference type="RefSeq" id="WP_161702093.1">
    <property type="nucleotide sequence ID" value="NZ_JAAAHS010000258.1"/>
</dbReference>
<organism evidence="1 2">
    <name type="scientific">Streptomyces boluensis</name>
    <dbReference type="NCBI Taxonomy" id="1775135"/>
    <lineage>
        <taxon>Bacteria</taxon>
        <taxon>Bacillati</taxon>
        <taxon>Actinomycetota</taxon>
        <taxon>Actinomycetes</taxon>
        <taxon>Kitasatosporales</taxon>
        <taxon>Streptomycetaceae</taxon>
        <taxon>Streptomyces</taxon>
    </lineage>
</organism>
<gene>
    <name evidence="1" type="ORF">GUY60_26255</name>
</gene>
<dbReference type="OrthoDB" id="596789at2"/>
<dbReference type="AlphaFoldDB" id="A0A964UUC6"/>
<name>A0A964UUC6_9ACTN</name>
<reference evidence="1" key="1">
    <citation type="submission" date="2020-01" db="EMBL/GenBank/DDBJ databases">
        <title>Whole-genome analyses of novel actinobacteria.</title>
        <authorList>
            <person name="Sahin N."/>
        </authorList>
    </citation>
    <scope>NUCLEOTIDE SEQUENCE</scope>
    <source>
        <strain evidence="1">YC537</strain>
    </source>
</reference>
<evidence type="ECO:0000313" key="1">
    <source>
        <dbReference type="EMBL" id="NBE54867.1"/>
    </source>
</evidence>
<comment type="caution">
    <text evidence="1">The sequence shown here is derived from an EMBL/GenBank/DDBJ whole genome shotgun (WGS) entry which is preliminary data.</text>
</comment>
<protein>
    <submittedName>
        <fullName evidence="1">Uncharacterized protein</fullName>
    </submittedName>
</protein>
<accession>A0A964UUC6</accession>
<proteinExistence type="predicted"/>
<keyword evidence="2" id="KW-1185">Reference proteome</keyword>
<evidence type="ECO:0000313" key="2">
    <source>
        <dbReference type="Proteomes" id="UP000598297"/>
    </source>
</evidence>